<feature type="compositionally biased region" description="Gly residues" evidence="1">
    <location>
        <begin position="51"/>
        <end position="67"/>
    </location>
</feature>
<dbReference type="EMBL" id="CP068985">
    <property type="protein sequence ID" value="QYC43854.1"/>
    <property type="molecule type" value="Genomic_DNA"/>
</dbReference>
<evidence type="ECO:0000256" key="1">
    <source>
        <dbReference type="SAM" id="MobiDB-lite"/>
    </source>
</evidence>
<keyword evidence="4" id="KW-1185">Reference proteome</keyword>
<dbReference type="InterPro" id="IPR018392">
    <property type="entry name" value="LysM"/>
</dbReference>
<feature type="compositionally biased region" description="Gly residues" evidence="1">
    <location>
        <begin position="89"/>
        <end position="102"/>
    </location>
</feature>
<organism evidence="3 4">
    <name type="scientific">Nonomuraea coxensis DSM 45129</name>
    <dbReference type="NCBI Taxonomy" id="1122611"/>
    <lineage>
        <taxon>Bacteria</taxon>
        <taxon>Bacillati</taxon>
        <taxon>Actinomycetota</taxon>
        <taxon>Actinomycetes</taxon>
        <taxon>Streptosporangiales</taxon>
        <taxon>Streptosporangiaceae</taxon>
        <taxon>Nonomuraea</taxon>
    </lineage>
</organism>
<feature type="compositionally biased region" description="Basic and acidic residues" evidence="1">
    <location>
        <begin position="125"/>
        <end position="135"/>
    </location>
</feature>
<feature type="compositionally biased region" description="Low complexity" evidence="1">
    <location>
        <begin position="162"/>
        <end position="174"/>
    </location>
</feature>
<feature type="compositionally biased region" description="Gly residues" evidence="1">
    <location>
        <begin position="193"/>
        <end position="202"/>
    </location>
</feature>
<name>A0ABX8UAJ1_9ACTN</name>
<feature type="compositionally biased region" description="Gly residues" evidence="1">
    <location>
        <begin position="259"/>
        <end position="282"/>
    </location>
</feature>
<gene>
    <name evidence="3" type="ORF">Nocox_31365</name>
</gene>
<accession>A0ABX8UAJ1</accession>
<feature type="compositionally biased region" description="Basic and acidic residues" evidence="1">
    <location>
        <begin position="178"/>
        <end position="189"/>
    </location>
</feature>
<dbReference type="Pfam" id="PF01476">
    <property type="entry name" value="LysM"/>
    <property type="match status" value="1"/>
</dbReference>
<feature type="compositionally biased region" description="Low complexity" evidence="1">
    <location>
        <begin position="136"/>
        <end position="147"/>
    </location>
</feature>
<evidence type="ECO:0000313" key="3">
    <source>
        <dbReference type="EMBL" id="QYC43854.1"/>
    </source>
</evidence>
<dbReference type="InterPro" id="IPR036779">
    <property type="entry name" value="LysM_dom_sf"/>
</dbReference>
<feature type="region of interest" description="Disordered" evidence="1">
    <location>
        <begin position="1"/>
        <end position="326"/>
    </location>
</feature>
<proteinExistence type="predicted"/>
<sequence length="521" mass="52462">MRTTTNTDTTSEDAKRLTLIADVTQSKDRCPDNTRAEAGGRGNSGKRLGFRPGGSGRRGGSSPGGGDRAVRGAGSGAFREAGSDAEGSGPVGGARSAGGSGQGRPRLRLVPPPRPDEDGACEEPPPGRDGRRRAGAEGSSEARGSLEAVRRGPPAGRRTSGPRRAYGGPAPGQGATDGSERDAEREGRRGSRAGTGRGGPGTGRRFRLGLRRRRRFQKGVTASPQEPIGSREREAAPGERGGSAMAGRRAPSAGRDGGRSGGRGPGVGGGGVASIGRAGPGAPGSAKVAGRGGAPGARKASGRGGLRAAVRRAPSPGNDVSSAGRDVTFAGSGGFSADGGVPTGGRDGSTTGAGVFPASAGGTSERRGLVLAGSGAAAARELRQGRSAVGGGRSKARRGRLRRLRRVRRRAEAAAAPVRLTRRGRAVVVVAMALLSLGGFWLGSRAAGHAAVKVVVPAHAGLPWVEVREGDTLREVADALSEGEDSRAVAEAIMRLNGLSDLVVRPGDRLYVPRDVAAVAR</sequence>
<protein>
    <recommendedName>
        <fullName evidence="2">LysM domain-containing protein</fullName>
    </recommendedName>
</protein>
<evidence type="ECO:0000259" key="2">
    <source>
        <dbReference type="Pfam" id="PF01476"/>
    </source>
</evidence>
<dbReference type="Gene3D" id="3.10.350.10">
    <property type="entry name" value="LysM domain"/>
    <property type="match status" value="1"/>
</dbReference>
<feature type="compositionally biased region" description="Basic residues" evidence="1">
    <location>
        <begin position="204"/>
        <end position="217"/>
    </location>
</feature>
<dbReference type="Proteomes" id="UP000824681">
    <property type="component" value="Chromosome"/>
</dbReference>
<reference evidence="3 4" key="1">
    <citation type="journal article" date="2021" name="ACS Chem. Biol.">
        <title>Genomic-Led Discovery of a Novel Glycopeptide Antibiotic by Nonomuraea coxensis DSM 45129.</title>
        <authorList>
            <person name="Yushchuk O."/>
            <person name="Vior N.M."/>
            <person name="Andreo-Vidal A."/>
            <person name="Berini F."/>
            <person name="Ruckert C."/>
            <person name="Busche T."/>
            <person name="Binda E."/>
            <person name="Kalinowski J."/>
            <person name="Truman A.W."/>
            <person name="Marinelli F."/>
        </authorList>
    </citation>
    <scope>NUCLEOTIDE SEQUENCE [LARGE SCALE GENOMIC DNA]</scope>
    <source>
        <strain evidence="3 4">DSM 45129</strain>
    </source>
</reference>
<feature type="domain" description="LysM" evidence="2">
    <location>
        <begin position="466"/>
        <end position="513"/>
    </location>
</feature>
<evidence type="ECO:0000313" key="4">
    <source>
        <dbReference type="Proteomes" id="UP000824681"/>
    </source>
</evidence>
<feature type="compositionally biased region" description="Basic and acidic residues" evidence="1">
    <location>
        <begin position="25"/>
        <end position="35"/>
    </location>
</feature>